<sequence>MSLLSGLVSVFGLLALRGSASTVISPRQYWPEPGTGAPTTPEQCVQESFSNPRWGIYNPAIVVVNGSSGGSQGDIRFLTVNPATGLVANCTANNIELDPRDPDAADSWHNCSVPDLYFQFTMPTLDMRLKGSWSCGNSSKLKFDAFGWWEIPLIQGCLDDWEGARGEETLCIMGNSQVWASLSGPVAIQPQLPILPYTPADLPERCVDRSVDPEWQVEDLLYQHHYVSLKNETKKYYDLSLNLTNISNREKVLCSVTVDQIKDVTKDGSTKWVACVNGATGANATSSITSTSILFDDVNKLLGVTQAWNCSDGIEGIESNEASGTGYLSTNLDCGSPLNLAIFDAEGYVVGATSDYNCSLAAATNLTGYAPPTPEMPHTSYVQSCTIDSVINTTAINLREYQIDTPAGNATKLGTFTLYNPGPRDTYRLTGMPVQDDGTWHDCVGGAEPLPWQLVKCQYQLDRGQKGQGGSVGFKVQWYCDDRDPGHA</sequence>
<gene>
    <name evidence="2" type="ORF">B0T17DRAFT_649545</name>
</gene>
<feature type="chain" id="PRO_5041417332" evidence="1">
    <location>
        <begin position="21"/>
        <end position="488"/>
    </location>
</feature>
<protein>
    <submittedName>
        <fullName evidence="2">Uncharacterized protein</fullName>
    </submittedName>
</protein>
<dbReference type="Proteomes" id="UP001174934">
    <property type="component" value="Unassembled WGS sequence"/>
</dbReference>
<dbReference type="EMBL" id="JAULSR010000001">
    <property type="protein sequence ID" value="KAK0634301.1"/>
    <property type="molecule type" value="Genomic_DNA"/>
</dbReference>
<name>A0AA39XIP0_9PEZI</name>
<evidence type="ECO:0000313" key="3">
    <source>
        <dbReference type="Proteomes" id="UP001174934"/>
    </source>
</evidence>
<evidence type="ECO:0000256" key="1">
    <source>
        <dbReference type="SAM" id="SignalP"/>
    </source>
</evidence>
<proteinExistence type="predicted"/>
<accession>A0AA39XIP0</accession>
<reference evidence="2" key="1">
    <citation type="submission" date="2023-06" db="EMBL/GenBank/DDBJ databases">
        <title>Genome-scale phylogeny and comparative genomics of the fungal order Sordariales.</title>
        <authorList>
            <consortium name="Lawrence Berkeley National Laboratory"/>
            <person name="Hensen N."/>
            <person name="Bonometti L."/>
            <person name="Westerberg I."/>
            <person name="Brannstrom I.O."/>
            <person name="Guillou S."/>
            <person name="Cros-Aarteil S."/>
            <person name="Calhoun S."/>
            <person name="Haridas S."/>
            <person name="Kuo A."/>
            <person name="Mondo S."/>
            <person name="Pangilinan J."/>
            <person name="Riley R."/>
            <person name="LaButti K."/>
            <person name="Andreopoulos B."/>
            <person name="Lipzen A."/>
            <person name="Chen C."/>
            <person name="Yanf M."/>
            <person name="Daum C."/>
            <person name="Ng V."/>
            <person name="Clum A."/>
            <person name="Steindorff A."/>
            <person name="Ohm R."/>
            <person name="Martin F."/>
            <person name="Silar P."/>
            <person name="Natvig D."/>
            <person name="Lalanne C."/>
            <person name="Gautier V."/>
            <person name="Ament-velasquez S.L."/>
            <person name="Kruys A."/>
            <person name="Hutchinson M.I."/>
            <person name="Powell A.J."/>
            <person name="Barry K."/>
            <person name="Miller A.N."/>
            <person name="Grigoriev I.V."/>
            <person name="Debuchy R."/>
            <person name="Gladieux P."/>
            <person name="Thoren M.H."/>
            <person name="Johannesson H."/>
        </authorList>
    </citation>
    <scope>NUCLEOTIDE SEQUENCE</scope>
    <source>
        <strain evidence="2">SMH3391-2</strain>
    </source>
</reference>
<evidence type="ECO:0000313" key="2">
    <source>
        <dbReference type="EMBL" id="KAK0634301.1"/>
    </source>
</evidence>
<comment type="caution">
    <text evidence="2">The sequence shown here is derived from an EMBL/GenBank/DDBJ whole genome shotgun (WGS) entry which is preliminary data.</text>
</comment>
<keyword evidence="3" id="KW-1185">Reference proteome</keyword>
<feature type="signal peptide" evidence="1">
    <location>
        <begin position="1"/>
        <end position="20"/>
    </location>
</feature>
<organism evidence="2 3">
    <name type="scientific">Bombardia bombarda</name>
    <dbReference type="NCBI Taxonomy" id="252184"/>
    <lineage>
        <taxon>Eukaryota</taxon>
        <taxon>Fungi</taxon>
        <taxon>Dikarya</taxon>
        <taxon>Ascomycota</taxon>
        <taxon>Pezizomycotina</taxon>
        <taxon>Sordariomycetes</taxon>
        <taxon>Sordariomycetidae</taxon>
        <taxon>Sordariales</taxon>
        <taxon>Lasiosphaeriaceae</taxon>
        <taxon>Bombardia</taxon>
    </lineage>
</organism>
<keyword evidence="1" id="KW-0732">Signal</keyword>
<dbReference type="AlphaFoldDB" id="A0AA39XIP0"/>